<keyword evidence="6 13" id="KW-0413">Isomerase</keyword>
<dbReference type="InterPro" id="IPR000380">
    <property type="entry name" value="Topo_IA"/>
</dbReference>
<comment type="caution">
    <text evidence="13">The sequence shown here is derived from an EMBL/GenBank/DDBJ whole genome shotgun (WGS) entry which is preliminary data.</text>
</comment>
<dbReference type="Pfam" id="PF01131">
    <property type="entry name" value="Topoisom_bac"/>
    <property type="match status" value="1"/>
</dbReference>
<dbReference type="EMBL" id="CVVU01000245">
    <property type="protein sequence ID" value="CRP80116.1"/>
    <property type="molecule type" value="Genomic_DNA"/>
</dbReference>
<dbReference type="PANTHER" id="PTHR42785:SF1">
    <property type="entry name" value="DNA TOPOISOMERASE"/>
    <property type="match status" value="1"/>
</dbReference>
<dbReference type="PROSITE" id="PS52039">
    <property type="entry name" value="TOPO_IA_2"/>
    <property type="match status" value="1"/>
</dbReference>
<dbReference type="RefSeq" id="WP_023980421.1">
    <property type="nucleotide sequence ID" value="NZ_CAADLS010000019.1"/>
</dbReference>
<evidence type="ECO:0000256" key="3">
    <source>
        <dbReference type="ARBA" id="ARBA00012891"/>
    </source>
</evidence>
<keyword evidence="4" id="KW-0799">Topoisomerase</keyword>
<evidence type="ECO:0000256" key="10">
    <source>
        <dbReference type="ARBA" id="ARBA00032877"/>
    </source>
</evidence>
<evidence type="ECO:0000313" key="13">
    <source>
        <dbReference type="EMBL" id="CRP80116.1"/>
    </source>
</evidence>
<accession>A0A9P1RAB8</accession>
<dbReference type="Gene3D" id="3.40.50.140">
    <property type="match status" value="1"/>
</dbReference>
<evidence type="ECO:0000256" key="9">
    <source>
        <dbReference type="ARBA" id="ARBA00032235"/>
    </source>
</evidence>
<evidence type="ECO:0000256" key="6">
    <source>
        <dbReference type="ARBA" id="ARBA00023235"/>
    </source>
</evidence>
<evidence type="ECO:0000256" key="1">
    <source>
        <dbReference type="ARBA" id="ARBA00000213"/>
    </source>
</evidence>
<dbReference type="SUPFAM" id="SSF56712">
    <property type="entry name" value="Prokaryotic type I DNA topoisomerase"/>
    <property type="match status" value="1"/>
</dbReference>
<name>A0A9P1RAB8_PSEAI</name>
<evidence type="ECO:0000259" key="12">
    <source>
        <dbReference type="PROSITE" id="PS52039"/>
    </source>
</evidence>
<dbReference type="Gene3D" id="1.10.460.10">
    <property type="entry name" value="Topoisomerase I, domain 2"/>
    <property type="match status" value="1"/>
</dbReference>
<gene>
    <name evidence="13" type="primary">topA_3</name>
    <name evidence="13" type="ORF">PAERUG_P19_London_7_VIM_2_05_10_05590</name>
</gene>
<feature type="domain" description="Toprim" evidence="11">
    <location>
        <begin position="2"/>
        <end position="117"/>
    </location>
</feature>
<dbReference type="AlphaFoldDB" id="A0A9P1RAB8"/>
<evidence type="ECO:0000259" key="11">
    <source>
        <dbReference type="PROSITE" id="PS50880"/>
    </source>
</evidence>
<dbReference type="InterPro" id="IPR013824">
    <property type="entry name" value="Topo_IA_cen_sub1"/>
</dbReference>
<dbReference type="InterPro" id="IPR003601">
    <property type="entry name" value="Topo_IA_2"/>
</dbReference>
<evidence type="ECO:0000313" key="14">
    <source>
        <dbReference type="Proteomes" id="UP000045039"/>
    </source>
</evidence>
<evidence type="ECO:0000256" key="8">
    <source>
        <dbReference type="ARBA" id="ARBA00031985"/>
    </source>
</evidence>
<sequence length="534" mass="58443">MKEVVIIEAPGKVGALKNILKALRRPAKVVATFGSLYDLPKSSLGLDPDRLTPTGWEVANEKVVSRLVEALEGASVAWLMTDSDREGELIASQAATAIRQFCPGFTGQVHRIVATSMTKEAVSQAFAHPRAIERDLVLQALARRGLDRAIGFLCSNQSIADNVAGRISAVLVGSVAHAPLENLTLKGRHPDGRDWRVSATATLAERQSLEALSEAFARGDHELFSGCVRRKVSLSAPPPLTGAEAILLVTSQLAISVRDSERIIQQGYENGDLSYPRTDARQYSAETQARLRAYMRQHNTRAVSRDRSWESAPRAQQAHESLHVLTNRVHLQASLDGLSKYDAALSLIARRSCAALAPDAEVERTIIPQATIDAYLGKRNLPSIQVRIWKDEPESAGWMVLERDLVPTATLLAIPDDQAILARIINREIGRPSTIVGHVQNVLRRGWIEQGSLSERGLREFAFLQASLPNLLAAPDLEQYLEGLHNVDLKDAIWNGARFMGFAPETLATEASRFTKQVEWIALAEDAPVMAGPN</sequence>
<protein>
    <recommendedName>
        <fullName evidence="3">DNA topoisomerase</fullName>
        <ecNumber evidence="3">5.6.2.1</ecNumber>
    </recommendedName>
    <alternativeName>
        <fullName evidence="10">Omega-protein</fullName>
    </alternativeName>
    <alternativeName>
        <fullName evidence="9">Relaxing enzyme</fullName>
    </alternativeName>
    <alternativeName>
        <fullName evidence="7">Swivelase</fullName>
    </alternativeName>
    <alternativeName>
        <fullName evidence="8">Untwisting enzyme</fullName>
    </alternativeName>
</protein>
<dbReference type="InterPro" id="IPR006171">
    <property type="entry name" value="TOPRIM_dom"/>
</dbReference>
<dbReference type="Gene3D" id="2.60.510.20">
    <property type="match status" value="1"/>
</dbReference>
<dbReference type="GO" id="GO:0006265">
    <property type="term" value="P:DNA topological change"/>
    <property type="evidence" value="ECO:0007669"/>
    <property type="project" value="InterPro"/>
</dbReference>
<dbReference type="PANTHER" id="PTHR42785">
    <property type="entry name" value="DNA TOPOISOMERASE, TYPE IA, CORE"/>
    <property type="match status" value="1"/>
</dbReference>
<dbReference type="EC" id="5.6.2.1" evidence="3"/>
<organism evidence="13 14">
    <name type="scientific">Pseudomonas aeruginosa</name>
    <dbReference type="NCBI Taxonomy" id="287"/>
    <lineage>
        <taxon>Bacteria</taxon>
        <taxon>Pseudomonadati</taxon>
        <taxon>Pseudomonadota</taxon>
        <taxon>Gammaproteobacteria</taxon>
        <taxon>Pseudomonadales</taxon>
        <taxon>Pseudomonadaceae</taxon>
        <taxon>Pseudomonas</taxon>
    </lineage>
</organism>
<dbReference type="Gene3D" id="1.10.290.10">
    <property type="entry name" value="Topoisomerase I, domain 4"/>
    <property type="match status" value="1"/>
</dbReference>
<dbReference type="SMART" id="SM00437">
    <property type="entry name" value="TOP1Ac"/>
    <property type="match status" value="1"/>
</dbReference>
<dbReference type="Proteomes" id="UP000045039">
    <property type="component" value="Unassembled WGS sequence"/>
</dbReference>
<dbReference type="InterPro" id="IPR013826">
    <property type="entry name" value="Topo_IA_cen_sub3"/>
</dbReference>
<comment type="similarity">
    <text evidence="2">Belongs to the type IA topoisomerase family.</text>
</comment>
<dbReference type="GO" id="GO:0003677">
    <property type="term" value="F:DNA binding"/>
    <property type="evidence" value="ECO:0007669"/>
    <property type="project" value="UniProtKB-KW"/>
</dbReference>
<reference evidence="14" key="1">
    <citation type="submission" date="2015-06" db="EMBL/GenBank/DDBJ databases">
        <authorList>
            <person name="Radhakrishnan Rajesh"/>
            <person name="Underwood Anthony"/>
            <person name="Al-Shahib Ali"/>
        </authorList>
    </citation>
    <scope>NUCLEOTIDE SEQUENCE [LARGE SCALE GENOMIC DNA]</scope>
    <source>
        <strain evidence="14">P19_London_7_VIM_2_05_10</strain>
    </source>
</reference>
<dbReference type="PROSITE" id="PS50880">
    <property type="entry name" value="TOPRIM"/>
    <property type="match status" value="1"/>
</dbReference>
<evidence type="ECO:0000256" key="4">
    <source>
        <dbReference type="ARBA" id="ARBA00023029"/>
    </source>
</evidence>
<comment type="catalytic activity">
    <reaction evidence="1">
        <text>ATP-independent breakage of single-stranded DNA, followed by passage and rejoining.</text>
        <dbReference type="EC" id="5.6.2.1"/>
    </reaction>
</comment>
<dbReference type="SMART" id="SM00493">
    <property type="entry name" value="TOPRIM"/>
    <property type="match status" value="1"/>
</dbReference>
<dbReference type="InterPro" id="IPR013497">
    <property type="entry name" value="Topo_IA_cen"/>
</dbReference>
<dbReference type="InterPro" id="IPR003602">
    <property type="entry name" value="Topo_IA_DNA-bd_dom"/>
</dbReference>
<dbReference type="InterPro" id="IPR023405">
    <property type="entry name" value="Topo_IA_core_domain"/>
</dbReference>
<proteinExistence type="inferred from homology"/>
<keyword evidence="5" id="KW-0238">DNA-binding</keyword>
<dbReference type="SMART" id="SM00436">
    <property type="entry name" value="TOP1Bc"/>
    <property type="match status" value="1"/>
</dbReference>
<dbReference type="PRINTS" id="PR00417">
    <property type="entry name" value="PRTPISMRASEI"/>
</dbReference>
<evidence type="ECO:0000256" key="7">
    <source>
        <dbReference type="ARBA" id="ARBA00030003"/>
    </source>
</evidence>
<evidence type="ECO:0000256" key="5">
    <source>
        <dbReference type="ARBA" id="ARBA00023125"/>
    </source>
</evidence>
<dbReference type="GO" id="GO:0003917">
    <property type="term" value="F:DNA topoisomerase type I (single strand cut, ATP-independent) activity"/>
    <property type="evidence" value="ECO:0007669"/>
    <property type="project" value="UniProtKB-EC"/>
</dbReference>
<dbReference type="Pfam" id="PF01751">
    <property type="entry name" value="Toprim"/>
    <property type="match status" value="1"/>
</dbReference>
<evidence type="ECO:0000256" key="2">
    <source>
        <dbReference type="ARBA" id="ARBA00009446"/>
    </source>
</evidence>
<feature type="domain" description="Topo IA-type catalytic" evidence="12">
    <location>
        <begin position="133"/>
        <end position="534"/>
    </location>
</feature>